<name>A0AAW8WCD0_LACPE</name>
<keyword evidence="2" id="KW-0812">Transmembrane</keyword>
<evidence type="ECO:0000313" key="3">
    <source>
        <dbReference type="EMBL" id="MDT7038785.1"/>
    </source>
</evidence>
<gene>
    <name evidence="3" type="ORF">RI555_07295</name>
</gene>
<comment type="caution">
    <text evidence="3">The sequence shown here is derived from an EMBL/GenBank/DDBJ whole genome shotgun (WGS) entry which is preliminary data.</text>
</comment>
<accession>A0AAW8WCD0</accession>
<keyword evidence="1" id="KW-0175">Coiled coil</keyword>
<evidence type="ECO:0000256" key="1">
    <source>
        <dbReference type="SAM" id="Coils"/>
    </source>
</evidence>
<keyword evidence="2" id="KW-0472">Membrane</keyword>
<feature type="coiled-coil region" evidence="1">
    <location>
        <begin position="107"/>
        <end position="141"/>
    </location>
</feature>
<reference evidence="3" key="1">
    <citation type="submission" date="2023-08" db="EMBL/GenBank/DDBJ databases">
        <authorList>
            <person name="Page C.A."/>
            <person name="Perez-Diaz I.M."/>
        </authorList>
    </citation>
    <scope>NUCLEOTIDE SEQUENCE</scope>
    <source>
        <strain evidence="3">1.8.9</strain>
    </source>
</reference>
<feature type="transmembrane region" description="Helical" evidence="2">
    <location>
        <begin position="37"/>
        <end position="56"/>
    </location>
</feature>
<proteinExistence type="predicted"/>
<evidence type="ECO:0000256" key="2">
    <source>
        <dbReference type="SAM" id="Phobius"/>
    </source>
</evidence>
<dbReference type="RefSeq" id="WP_216748553.1">
    <property type="nucleotide sequence ID" value="NZ_JAGWDV010000025.1"/>
</dbReference>
<keyword evidence="2" id="KW-1133">Transmembrane helix</keyword>
<organism evidence="3 4">
    <name type="scientific">Lactiplantibacillus pentosus</name>
    <name type="common">Lactobacillus pentosus</name>
    <dbReference type="NCBI Taxonomy" id="1589"/>
    <lineage>
        <taxon>Bacteria</taxon>
        <taxon>Bacillati</taxon>
        <taxon>Bacillota</taxon>
        <taxon>Bacilli</taxon>
        <taxon>Lactobacillales</taxon>
        <taxon>Lactobacillaceae</taxon>
        <taxon>Lactiplantibacillus</taxon>
    </lineage>
</organism>
<protein>
    <submittedName>
        <fullName evidence="3">Uncharacterized protein</fullName>
    </submittedName>
</protein>
<evidence type="ECO:0000313" key="4">
    <source>
        <dbReference type="Proteomes" id="UP001263852"/>
    </source>
</evidence>
<dbReference type="EMBL" id="JAVLAO010000001">
    <property type="protein sequence ID" value="MDT7038785.1"/>
    <property type="molecule type" value="Genomic_DNA"/>
</dbReference>
<dbReference type="Proteomes" id="UP001263852">
    <property type="component" value="Unassembled WGS sequence"/>
</dbReference>
<dbReference type="AlphaFoldDB" id="A0AAW8WCD0"/>
<feature type="transmembrane region" description="Helical" evidence="2">
    <location>
        <begin position="12"/>
        <end position="31"/>
    </location>
</feature>
<sequence>MKKLIPLKKINSLAIGIITIIGFVALGGFHINFLLRFIIPSMLALWVTVILVAQWYNTTVLKSEINDLKGDVTQLGDSNQDLVNQNKSIEDNLALSDQNRQGLIRQVKQNKLEFDKYNDQIKNLEEQNDKLSRESLSIIVNMLAESPNTDFLYQQVEKILTSSIKDEVLTQPFLMTQLTPFIEMKQKLLEREK</sequence>